<comment type="caution">
    <text evidence="11">The sequence shown here is derived from an EMBL/GenBank/DDBJ whole genome shotgun (WGS) entry which is preliminary data.</text>
</comment>
<dbReference type="InterPro" id="IPR014729">
    <property type="entry name" value="Rossmann-like_a/b/a_fold"/>
</dbReference>
<accession>A0A2H0XCE8</accession>
<dbReference type="FunFam" id="3.40.50.620:FF:000115">
    <property type="entry name" value="tRNA-specific 2-thiouridylase MnmA"/>
    <property type="match status" value="1"/>
</dbReference>
<dbReference type="FunFam" id="2.30.30.280:FF:000001">
    <property type="entry name" value="tRNA-specific 2-thiouridylase MnmA"/>
    <property type="match status" value="1"/>
</dbReference>
<dbReference type="GO" id="GO:0005524">
    <property type="term" value="F:ATP binding"/>
    <property type="evidence" value="ECO:0007669"/>
    <property type="project" value="UniProtKB-KW"/>
</dbReference>
<dbReference type="NCBIfam" id="NF001138">
    <property type="entry name" value="PRK00143.1"/>
    <property type="match status" value="1"/>
</dbReference>
<dbReference type="PANTHER" id="PTHR11933:SF5">
    <property type="entry name" value="MITOCHONDRIAL TRNA-SPECIFIC 2-THIOURIDYLASE 1"/>
    <property type="match status" value="1"/>
</dbReference>
<dbReference type="HAMAP" id="MF_00144">
    <property type="entry name" value="tRNA_thiouridyl_MnmA"/>
    <property type="match status" value="1"/>
</dbReference>
<keyword evidence="8" id="KW-1015">Disulfide bond</keyword>
<dbReference type="NCBIfam" id="TIGR00420">
    <property type="entry name" value="trmU"/>
    <property type="match status" value="1"/>
</dbReference>
<evidence type="ECO:0000256" key="2">
    <source>
        <dbReference type="ARBA" id="ARBA00022555"/>
    </source>
</evidence>
<evidence type="ECO:0000256" key="9">
    <source>
        <dbReference type="ARBA" id="ARBA00051542"/>
    </source>
</evidence>
<dbReference type="GO" id="GO:0000049">
    <property type="term" value="F:tRNA binding"/>
    <property type="evidence" value="ECO:0007669"/>
    <property type="project" value="UniProtKB-KW"/>
</dbReference>
<sequence length="373" mass="41594">MSTKNIKVAVGLSGGVDSAVSAYLLKSQGYQVAGVHMQCWDYSSETCKGNEDRSDAVAICGQLEIKFKFLNFENEYKSKVIDYFYSEYRAGRTPNPDVLCNKEIKFGLFLDWAMQEGFDFVATGHYARINNLHLLKGVDESKDQSYFLYRLTQDQLAKSLFPVGEMKKSEVRKIAQEQKLVVAEKAESMGICFVGEVDINKFLKREIEPKQGEVILKSTGEVIGTHEGVWFYTIGQRHGFEIKKYVGLPLYVVGKNVDQNQLIVGFYNDCLRDSFTVSDSHFIVGDFKGIGKVEEISPRGFACDVRIRHLGQLYKAQVIASSACVESNGITLCGDSLWTSNASSSSLRFALVDESVYIVKLEQPAFGVAPGQS</sequence>
<evidence type="ECO:0000256" key="5">
    <source>
        <dbReference type="ARBA" id="ARBA00022741"/>
    </source>
</evidence>
<evidence type="ECO:0000256" key="4">
    <source>
        <dbReference type="ARBA" id="ARBA00022694"/>
    </source>
</evidence>
<dbReference type="Proteomes" id="UP000231252">
    <property type="component" value="Unassembled WGS sequence"/>
</dbReference>
<evidence type="ECO:0000256" key="7">
    <source>
        <dbReference type="ARBA" id="ARBA00022884"/>
    </source>
</evidence>
<proteinExistence type="inferred from homology"/>
<keyword evidence="4" id="KW-0819">tRNA processing</keyword>
<dbReference type="EMBL" id="PEYU01000017">
    <property type="protein sequence ID" value="PIS22620.1"/>
    <property type="molecule type" value="Genomic_DNA"/>
</dbReference>
<evidence type="ECO:0000313" key="12">
    <source>
        <dbReference type="Proteomes" id="UP000231252"/>
    </source>
</evidence>
<feature type="domain" description="tRNA-specific 2-thiouridylase MnmA-like central" evidence="10">
    <location>
        <begin position="201"/>
        <end position="265"/>
    </location>
</feature>
<dbReference type="GO" id="GO:0103016">
    <property type="term" value="F:tRNA-uridine 2-sulfurtransferase activity"/>
    <property type="evidence" value="ECO:0007669"/>
    <property type="project" value="UniProtKB-EC"/>
</dbReference>
<dbReference type="InterPro" id="IPR023382">
    <property type="entry name" value="MnmA-like_central_sf"/>
</dbReference>
<keyword evidence="5" id="KW-0547">Nucleotide-binding</keyword>
<reference evidence="12" key="1">
    <citation type="submission" date="2017-09" db="EMBL/GenBank/DDBJ databases">
        <title>Depth-based differentiation of microbial function through sediment-hosted aquifers and enrichment of novel symbionts in the deep terrestrial subsurface.</title>
        <authorList>
            <person name="Probst A.J."/>
            <person name="Ladd B."/>
            <person name="Jarett J.K."/>
            <person name="Geller-Mcgrath D.E."/>
            <person name="Sieber C.M.K."/>
            <person name="Emerson J.B."/>
            <person name="Anantharaman K."/>
            <person name="Thomas B.C."/>
            <person name="Malmstrom R."/>
            <person name="Stieglmeier M."/>
            <person name="Klingl A."/>
            <person name="Woyke T."/>
            <person name="Ryan C.M."/>
            <person name="Banfield J.F."/>
        </authorList>
    </citation>
    <scope>NUCLEOTIDE SEQUENCE [LARGE SCALE GENOMIC DNA]</scope>
</reference>
<gene>
    <name evidence="11" type="ORF">COT50_01045</name>
</gene>
<keyword evidence="3" id="KW-0808">Transferase</keyword>
<dbReference type="Pfam" id="PF20259">
    <property type="entry name" value="tRNA_Me_trans_M"/>
    <property type="match status" value="1"/>
</dbReference>
<keyword evidence="2" id="KW-0820">tRNA-binding</keyword>
<feature type="non-terminal residue" evidence="11">
    <location>
        <position position="373"/>
    </location>
</feature>
<evidence type="ECO:0000259" key="10">
    <source>
        <dbReference type="Pfam" id="PF20259"/>
    </source>
</evidence>
<organism evidence="11 12">
    <name type="scientific">candidate division WWE3 bacterium CG08_land_8_20_14_0_20_41_10</name>
    <dbReference type="NCBI Taxonomy" id="1975085"/>
    <lineage>
        <taxon>Bacteria</taxon>
        <taxon>Katanobacteria</taxon>
    </lineage>
</organism>
<dbReference type="InterPro" id="IPR046884">
    <property type="entry name" value="MnmA-like_central"/>
</dbReference>
<keyword evidence="7" id="KW-0694">RNA-binding</keyword>
<dbReference type="CDD" id="cd01998">
    <property type="entry name" value="MnmA_TRMU-like"/>
    <property type="match status" value="1"/>
</dbReference>
<dbReference type="Gene3D" id="2.40.30.10">
    <property type="entry name" value="Translation factors"/>
    <property type="match status" value="1"/>
</dbReference>
<evidence type="ECO:0000256" key="3">
    <source>
        <dbReference type="ARBA" id="ARBA00022679"/>
    </source>
</evidence>
<dbReference type="Pfam" id="PF03054">
    <property type="entry name" value="tRNA_Me_trans"/>
    <property type="match status" value="1"/>
</dbReference>
<comment type="catalytic activity">
    <reaction evidence="9">
        <text>S-sulfanyl-L-cysteinyl-[protein] + uridine(34) in tRNA + AH2 + ATP = 2-thiouridine(34) in tRNA + L-cysteinyl-[protein] + A + AMP + diphosphate + H(+)</text>
        <dbReference type="Rhea" id="RHEA:47032"/>
        <dbReference type="Rhea" id="RHEA-COMP:10131"/>
        <dbReference type="Rhea" id="RHEA-COMP:11726"/>
        <dbReference type="Rhea" id="RHEA-COMP:11727"/>
        <dbReference type="Rhea" id="RHEA-COMP:11728"/>
        <dbReference type="ChEBI" id="CHEBI:13193"/>
        <dbReference type="ChEBI" id="CHEBI:15378"/>
        <dbReference type="ChEBI" id="CHEBI:17499"/>
        <dbReference type="ChEBI" id="CHEBI:29950"/>
        <dbReference type="ChEBI" id="CHEBI:30616"/>
        <dbReference type="ChEBI" id="CHEBI:33019"/>
        <dbReference type="ChEBI" id="CHEBI:61963"/>
        <dbReference type="ChEBI" id="CHEBI:65315"/>
        <dbReference type="ChEBI" id="CHEBI:87170"/>
        <dbReference type="ChEBI" id="CHEBI:456215"/>
        <dbReference type="EC" id="2.8.1.13"/>
    </reaction>
</comment>
<evidence type="ECO:0000256" key="6">
    <source>
        <dbReference type="ARBA" id="ARBA00022840"/>
    </source>
</evidence>
<protein>
    <recommendedName>
        <fullName evidence="1">tRNA-uridine 2-sulfurtransferase</fullName>
        <ecNumber evidence="1">2.8.1.13</ecNumber>
    </recommendedName>
</protein>
<dbReference type="EC" id="2.8.1.13" evidence="1"/>
<dbReference type="PANTHER" id="PTHR11933">
    <property type="entry name" value="TRNA 5-METHYLAMINOMETHYL-2-THIOURIDYLATE -METHYLTRANSFERASE"/>
    <property type="match status" value="1"/>
</dbReference>
<dbReference type="AlphaFoldDB" id="A0A2H0XCE8"/>
<dbReference type="Gene3D" id="3.40.50.620">
    <property type="entry name" value="HUPs"/>
    <property type="match status" value="1"/>
</dbReference>
<dbReference type="InterPro" id="IPR004506">
    <property type="entry name" value="MnmA-like"/>
</dbReference>
<dbReference type="SUPFAM" id="SSF52402">
    <property type="entry name" value="Adenine nucleotide alpha hydrolases-like"/>
    <property type="match status" value="1"/>
</dbReference>
<dbReference type="Gene3D" id="2.30.30.280">
    <property type="entry name" value="Adenine nucleotide alpha hydrolases-like domains"/>
    <property type="match status" value="1"/>
</dbReference>
<dbReference type="GO" id="GO:0002143">
    <property type="term" value="P:tRNA wobble position uridine thiolation"/>
    <property type="evidence" value="ECO:0007669"/>
    <property type="project" value="TreeGrafter"/>
</dbReference>
<evidence type="ECO:0000256" key="8">
    <source>
        <dbReference type="ARBA" id="ARBA00023157"/>
    </source>
</evidence>
<evidence type="ECO:0000313" key="11">
    <source>
        <dbReference type="EMBL" id="PIS22620.1"/>
    </source>
</evidence>
<evidence type="ECO:0000256" key="1">
    <source>
        <dbReference type="ARBA" id="ARBA00011949"/>
    </source>
</evidence>
<name>A0A2H0XCE8_UNCKA</name>
<keyword evidence="6" id="KW-0067">ATP-binding</keyword>